<dbReference type="RefSeq" id="WP_217334012.1">
    <property type="nucleotide sequence ID" value="NZ_JAHQZT010000004.1"/>
</dbReference>
<evidence type="ECO:0000313" key="1">
    <source>
        <dbReference type="EMBL" id="MBV0932595.1"/>
    </source>
</evidence>
<dbReference type="Proteomes" id="UP000755551">
    <property type="component" value="Unassembled WGS sequence"/>
</dbReference>
<sequence length="424" mass="46552">MNPLHEITFATPGMDRSESEKLQAVLVLAEIRLNASWVESTRPGQANVVICRDLTAVSAEEKRPVILLRPATETIAEAESGTGYPLFELVLDSNGMPSFSELIHVFGQVETRLQEVPAEQTPAATPDHQATAVDESIADVQPIEALPVAAGLDVVLPTEEERAQELAVPIFEPRAAVNSEDESPAGALAIAEQEPPAPVEAEVPEPAEATIVPVLQPVMSEVARAVVTRQCLEQLALYVQGAPNEGSWHKILLQSGDVMLLDFEQGRFYSNRVLESFLVRLEDNRISYISTLSRSEFSAELSKQYCDEQPLANLQWFLALYSGISGTELPAEDETYSLSGWPDSQLPGLRQEHLKLAAFMRGKPATIKRIADQTGIAVSDIQTFVEACRYQGLVQQDGEQKSEAVPASEQPKGFWRQILRTIKR</sequence>
<name>A0ABS6M8T0_9GAMM</name>
<protein>
    <submittedName>
        <fullName evidence="1">Uncharacterized protein</fullName>
    </submittedName>
</protein>
<keyword evidence="2" id="KW-1185">Reference proteome</keyword>
<organism evidence="1 2">
    <name type="scientific">Marinobacterium weihaiense</name>
    <dbReference type="NCBI Taxonomy" id="2851016"/>
    <lineage>
        <taxon>Bacteria</taxon>
        <taxon>Pseudomonadati</taxon>
        <taxon>Pseudomonadota</taxon>
        <taxon>Gammaproteobacteria</taxon>
        <taxon>Oceanospirillales</taxon>
        <taxon>Oceanospirillaceae</taxon>
        <taxon>Marinobacterium</taxon>
    </lineage>
</organism>
<accession>A0ABS6M8T0</accession>
<comment type="caution">
    <text evidence="1">The sequence shown here is derived from an EMBL/GenBank/DDBJ whole genome shotgun (WGS) entry which is preliminary data.</text>
</comment>
<dbReference type="EMBL" id="JAHQZT010000004">
    <property type="protein sequence ID" value="MBV0932595.1"/>
    <property type="molecule type" value="Genomic_DNA"/>
</dbReference>
<proteinExistence type="predicted"/>
<reference evidence="1 2" key="1">
    <citation type="submission" date="2021-06" db="EMBL/GenBank/DDBJ databases">
        <title>Bacterium isolated from marine sediment.</title>
        <authorList>
            <person name="Zhu K.-L."/>
            <person name="Du Z.-J."/>
            <person name="Liang Q.-Y."/>
        </authorList>
    </citation>
    <scope>NUCLEOTIDE SEQUENCE [LARGE SCALE GENOMIC DNA]</scope>
    <source>
        <strain evidence="1 2">A346</strain>
    </source>
</reference>
<evidence type="ECO:0000313" key="2">
    <source>
        <dbReference type="Proteomes" id="UP000755551"/>
    </source>
</evidence>
<gene>
    <name evidence="1" type="ORF">KTN04_04505</name>
</gene>